<reference evidence="1" key="1">
    <citation type="submission" date="2021-04" db="EMBL/GenBank/DDBJ databases">
        <title>Biosynthetic gene clusters of Dactylosporangioum roseum.</title>
        <authorList>
            <person name="Hartkoorn R.C."/>
            <person name="Beaudoing E."/>
            <person name="Hot D."/>
            <person name="Moureu S."/>
        </authorList>
    </citation>
    <scope>NUCLEOTIDE SEQUENCE</scope>
    <source>
        <strain evidence="1">NRRL B-16295</strain>
    </source>
</reference>
<dbReference type="EMBL" id="CP073721">
    <property type="protein sequence ID" value="UWZ38001.1"/>
    <property type="molecule type" value="Genomic_DNA"/>
</dbReference>
<dbReference type="RefSeq" id="WP_260727370.1">
    <property type="nucleotide sequence ID" value="NZ_BAAABS010000033.1"/>
</dbReference>
<sequence>MTGTDREEEIRFRDWLRTLDAQPSEVNGDNRWNHNVIADTWDYVTDPIPTGTAARVDTADDDTDGM</sequence>
<accession>A0ABY5Z7F9</accession>
<evidence type="ECO:0000313" key="1">
    <source>
        <dbReference type="EMBL" id="UWZ38001.1"/>
    </source>
</evidence>
<keyword evidence="2" id="KW-1185">Reference proteome</keyword>
<name>A0ABY5Z7F9_9ACTN</name>
<organism evidence="1 2">
    <name type="scientific">Dactylosporangium roseum</name>
    <dbReference type="NCBI Taxonomy" id="47989"/>
    <lineage>
        <taxon>Bacteria</taxon>
        <taxon>Bacillati</taxon>
        <taxon>Actinomycetota</taxon>
        <taxon>Actinomycetes</taxon>
        <taxon>Micromonosporales</taxon>
        <taxon>Micromonosporaceae</taxon>
        <taxon>Dactylosporangium</taxon>
    </lineage>
</organism>
<dbReference type="Proteomes" id="UP001058271">
    <property type="component" value="Chromosome"/>
</dbReference>
<protein>
    <submittedName>
        <fullName evidence="1">Uncharacterized protein</fullName>
    </submittedName>
</protein>
<gene>
    <name evidence="1" type="ORF">Drose_06945</name>
</gene>
<proteinExistence type="predicted"/>
<evidence type="ECO:0000313" key="2">
    <source>
        <dbReference type="Proteomes" id="UP001058271"/>
    </source>
</evidence>